<keyword evidence="13" id="KW-0511">Multifunctional enzyme</keyword>
<evidence type="ECO:0000256" key="12">
    <source>
        <dbReference type="ARBA" id="ARBA00023042"/>
    </source>
</evidence>
<keyword evidence="11" id="KW-0693">Viral RNA replication</keyword>
<evidence type="ECO:0000256" key="4">
    <source>
        <dbReference type="ARBA" id="ARBA00022664"/>
    </source>
</evidence>
<dbReference type="InterPro" id="IPR014023">
    <property type="entry name" value="Mononeg_RNA_pol_cat"/>
</dbReference>
<dbReference type="GeneID" id="26131650"/>
<sequence length="2159" mass="247275">MNISQRQVSYDVPSSLVYDRKFDTAIRQSQIDGFFLRMEIPERLNKDDHILLRNINEEDIVRSPTPHLYTEILSRILTSSEAGIINKSPHNVDMKKMMDLSEKALSIQLQYIMEGVDSSVKKNHAHKILTKLREQDVDPLVANLLNAAHCISIMIEDSYVVNKYKLDNTENAAEILKNCKSSLLEYLDYTVNWSRKLCAFTKDGQTYIMPKSYMLLIHNKLCDLSSVIIMLQLQAGGAMPATIKETVVDFCKVMCEYARDSRAFVISKNLFLYVLVTGETLKRVERWKNDEFLKLVCEELMEATGFDYTSSELCFILRANPIEVISELSCLSKLFGHPLVNMEGGARAIHKKATESYKLDYRKIVECMCYIKEAYVQQYITRYKKWPPHTITSKLAPLPLRMAALYGEYYNSPSITERFGHAQIMDFVFVELRPDLKFSKLENAIPYLKDKTLSLLRSKVVSMYINQEEDMRTRWADTRLLLVYLLHPTSALDHVNYIEQYCESATLDELMNYLVIRIVPKEKEHKIDFRGFGCKTYEDRLRCLAQEKAVMQYLDLYSDEQAMTLSELQIARKLEGFRRMKDAFPGYVTITVNLDASAWCNHFRPETVDDTMVPTLDKIYGTNIFSKTHLAYNKTLYYVPDESGTYYWYGQDGGIEGLNQDTWVVVYISQIKTAFSGMAIRYTVLCKGDDCRVVLSIPYREIVDGDVAGFKNKIVQRLSETASSLGHKIKILDSYGSERYFNFSKTASVGYVELPQTFRKIQKCYGANNAFIPTMDEYIASTFSNAHSASKVGMSPVSCYYTAIMWSAYYLATNNLYKDLSLDAHTALMLVPSIFGGFPIIYYHNFFVRAESDLMSPFIGLLQFCKNYYPSVHEEMTKFCNISCPPSLTCEGLCRDMYSVPISRPPLPSTVLRNMVADALPKITRNQGIRDLLEAARSDESDTVMEILTSASHFEAKVLSVIYACLPVSLVSELVRKFESARSVNEMLILRFGHTSTFHKLRRIVRSEKKLQEWRVKTLKSGPQGDVVSILKFCYNVCPGQAAYNIRKYAYGKPVTGITMPPLQHQIYITTQDASSHLEWAYRNHYQITISDATETLEPKSPDHFRAGLIRPFSGHITSDKSMMPRLYLVEKDFLLSRVQKLIDIVTWTDSTYIDEEGNPITSDIRELVTRILHLYTDLPLEALSPFSRNKIRGSIQHHVRAANYRTSIVPNVLGNMYRRVVWKTHMHTTLATTRKHLRFNVLHQMCYAVSVLSMPLDYQRTSNLSGDYWIVTSNCDFCSGYITEEPITFRKKNFRSIQFESLQVTMLDQNSKRILKESLAVSDNNKYMKEAFNREIPNEIALQAAMYVHAMAELRVTNNLIAKHGFENATHKGIENLKSMSGNHSKIIDKHYLAKIPTKELLVPVVTIVAHMISGMYPKFEEDELTGLLLTEQPTRLPWYFLVKELYDAYQLGPIMNCLAAAVEVPTSLNYHTAEGVACLFGSYCYEIWSTRLLPIPLIIISDYQYIASLMNIKIYVTDMVRREIEEGLRHITSGMLTHDEIREAAALCMGYGLLKTHDISRYQIKESCEGSADWLISDLFIDDISDTFDPYSMDSQELMEMAPSFVRRVKKVSKLSWNELYDAFVTNYDLVTDTISGFLDREVKVYHISIAECTSTILEFETPEPKLDRSSDCRDGVLHYSTSVSMKNTGTNYVKMAEFNYLSETKNDFPAFVPTPEPERYTPSGQAMCQPVGYCNASASSLSEIMKYLGVKPEVDLRNLNIICLADGVGSFTSWFAWNSTGCTILFNSLPESDQVQLPYAAMMRSAENTIVTEHMRQGVYDLQHVSTIDKYVEVMEVCHIMTCDIDIMEANDVVVEKIWVNIIRGCLKLLTPNGLFICKVRFCNSVMSQKFISTVRAVFLDTYLMKLHSVSAQDTIYVVGQNPVRQAPLSRLMNAYRDVYSKTSQVLGTRNPYPATQDFNQQLKLEFPVSYNWNWIKQITPLWVSKLEQLVKMSVSYASINKLLKVADEKGSKFDVYREFLRVYKIADQRDKVLEQLEKDLVVNDVHGVTHSADFRSSRGRLVCRSFVFAGMVDAPRHIKDGHYTVASLAAAFSHHALRFKERDLPPALTLNRKILYSQNAQLEEGFRLPIWNSYCSGFSVFLWFLAWVTAYNNTI</sequence>
<evidence type="ECO:0000256" key="20">
    <source>
        <dbReference type="ARBA" id="ARBA00048548"/>
    </source>
</evidence>
<keyword evidence="9" id="KW-0067">ATP-binding</keyword>
<dbReference type="Proteomes" id="UP000204649">
    <property type="component" value="Segment"/>
</dbReference>
<keyword evidence="12" id="KW-0506">mRNA capping</keyword>
<comment type="catalytic activity">
    <reaction evidence="18">
        <text>a 5'-end (5'-triphosphoguanosine)-adenylyl-adenylyl-cytidylyl-adenosine in mRNA + S-adenosyl-L-methionine = a 5'-end (5'-triphosphoguanosine)-(2'-O-methyladenylyl)-adenylyl-cytidylyl-adenosine in mRNA + S-adenosyl-L-homocysteine + H(+)</text>
        <dbReference type="Rhea" id="RHEA:65380"/>
        <dbReference type="Rhea" id="RHEA-COMP:16797"/>
        <dbReference type="Rhea" id="RHEA-COMP:16801"/>
        <dbReference type="ChEBI" id="CHEBI:15378"/>
        <dbReference type="ChEBI" id="CHEBI:57856"/>
        <dbReference type="ChEBI" id="CHEBI:59789"/>
        <dbReference type="ChEBI" id="CHEBI:156482"/>
        <dbReference type="ChEBI" id="CHEBI:156484"/>
    </reaction>
</comment>
<evidence type="ECO:0000256" key="10">
    <source>
        <dbReference type="ARBA" id="ARBA00022844"/>
    </source>
</evidence>
<keyword evidence="21" id="KW-0812">Transmembrane</keyword>
<feature type="transmembrane region" description="Helical" evidence="21">
    <location>
        <begin position="2135"/>
        <end position="2155"/>
    </location>
</feature>
<evidence type="ECO:0000256" key="13">
    <source>
        <dbReference type="ARBA" id="ARBA00023268"/>
    </source>
</evidence>
<evidence type="ECO:0000256" key="6">
    <source>
        <dbReference type="ARBA" id="ARBA00022691"/>
    </source>
</evidence>
<feature type="domain" description="RdRp catalytic" evidence="22">
    <location>
        <begin position="588"/>
        <end position="751"/>
    </location>
</feature>
<comment type="catalytic activity">
    <reaction evidence="20">
        <text>GTP + H2O = GDP + phosphate + H(+)</text>
        <dbReference type="Rhea" id="RHEA:19669"/>
        <dbReference type="ChEBI" id="CHEBI:15377"/>
        <dbReference type="ChEBI" id="CHEBI:15378"/>
        <dbReference type="ChEBI" id="CHEBI:37565"/>
        <dbReference type="ChEBI" id="CHEBI:43474"/>
        <dbReference type="ChEBI" id="CHEBI:58189"/>
    </reaction>
</comment>
<keyword evidence="6" id="KW-0949">S-adenosyl-L-methionine</keyword>
<keyword evidence="4" id="KW-0507">mRNA processing</keyword>
<keyword evidence="24" id="KW-1185">Reference proteome</keyword>
<protein>
    <recommendedName>
        <fullName evidence="2">RNA-directed RNA polymerase</fullName>
        <ecNumber evidence="2">2.7.7.48</ecNumber>
    </recommendedName>
    <alternativeName>
        <fullName evidence="17">Replicase</fullName>
    </alternativeName>
    <alternativeName>
        <fullName evidence="16">Transcriptase</fullName>
    </alternativeName>
</protein>
<evidence type="ECO:0000256" key="16">
    <source>
        <dbReference type="ARBA" id="ARBA00030436"/>
    </source>
</evidence>
<gene>
    <name evidence="23" type="primary">L</name>
</gene>
<comment type="catalytic activity">
    <reaction evidence="14">
        <text>a 5'-end triphospho-adenylyl-adenylyl-cytidylyl-adenosine in mRNA + GDP + H(+) = a 5'-end (5'-triphosphoguanosine)-adenylyl-adenylyl-cytidylyl-adenosine in mRNA + diphosphate</text>
        <dbReference type="Rhea" id="RHEA:65436"/>
        <dbReference type="Rhea" id="RHEA-COMP:16797"/>
        <dbReference type="Rhea" id="RHEA-COMP:16799"/>
        <dbReference type="ChEBI" id="CHEBI:15378"/>
        <dbReference type="ChEBI" id="CHEBI:33019"/>
        <dbReference type="ChEBI" id="CHEBI:58189"/>
        <dbReference type="ChEBI" id="CHEBI:156484"/>
        <dbReference type="ChEBI" id="CHEBI:156503"/>
        <dbReference type="EC" id="2.7.7.88"/>
    </reaction>
</comment>
<keyword evidence="21" id="KW-1133">Transmembrane helix</keyword>
<dbReference type="GO" id="GO:0044423">
    <property type="term" value="C:virion component"/>
    <property type="evidence" value="ECO:0007669"/>
    <property type="project" value="UniProtKB-KW"/>
</dbReference>
<name>A0A0B5KEQ8_9VIRU</name>
<evidence type="ECO:0000256" key="2">
    <source>
        <dbReference type="ARBA" id="ARBA00012494"/>
    </source>
</evidence>
<dbReference type="GO" id="GO:0005524">
    <property type="term" value="F:ATP binding"/>
    <property type="evidence" value="ECO:0007669"/>
    <property type="project" value="UniProtKB-KW"/>
</dbReference>
<accession>A0A0B5KEQ8</accession>
<dbReference type="InterPro" id="IPR026890">
    <property type="entry name" value="Mononeg_mRNAcap"/>
</dbReference>
<comment type="catalytic activity">
    <reaction evidence="19">
        <text>a 5'-end (5'-triphosphoguanosine)-adenylyl-adenylyl-cytidylyl-adenosine in mRNA + 2 S-adenosyl-L-methionine = a 5'-end (N(7)-methyl 5'-triphosphoguanosine)-(2'-O-methyladenylyl)-adenylyl-cytidylyl-adenosine in mRNA + 2 S-adenosyl-L-homocysteine + H(+)</text>
        <dbReference type="Rhea" id="RHEA:65376"/>
        <dbReference type="Rhea" id="RHEA-COMP:16797"/>
        <dbReference type="Rhea" id="RHEA-COMP:16798"/>
        <dbReference type="ChEBI" id="CHEBI:15378"/>
        <dbReference type="ChEBI" id="CHEBI:57856"/>
        <dbReference type="ChEBI" id="CHEBI:59789"/>
        <dbReference type="ChEBI" id="CHEBI:156483"/>
        <dbReference type="ChEBI" id="CHEBI:156484"/>
        <dbReference type="EC" id="2.1.1.375"/>
    </reaction>
</comment>
<dbReference type="GO" id="GO:0003968">
    <property type="term" value="F:RNA-directed RNA polymerase activity"/>
    <property type="evidence" value="ECO:0007669"/>
    <property type="project" value="UniProtKB-KW"/>
</dbReference>
<keyword evidence="21" id="KW-0472">Membrane</keyword>
<evidence type="ECO:0000256" key="11">
    <source>
        <dbReference type="ARBA" id="ARBA00022953"/>
    </source>
</evidence>
<organism evidence="23 24">
    <name type="scientific">Wuhan Mosquito Virus 8</name>
    <dbReference type="NCBI Taxonomy" id="1608133"/>
    <lineage>
        <taxon>Viruses</taxon>
        <taxon>Riboviria</taxon>
        <taxon>Orthornavirae</taxon>
        <taxon>Negarnaviricota</taxon>
        <taxon>Haploviricotina</taxon>
        <taxon>Monjiviricetes</taxon>
        <taxon>Jingchuvirales</taxon>
        <taxon>Chuviridae</taxon>
        <taxon>Culicidavirus</taxon>
        <taxon>Culicidavirus culicidae</taxon>
    </lineage>
</organism>
<evidence type="ECO:0000256" key="1">
    <source>
        <dbReference type="ARBA" id="ARBA00004328"/>
    </source>
</evidence>
<keyword evidence="7" id="KW-0548">Nucleotidyltransferase</keyword>
<dbReference type="GO" id="GO:0004482">
    <property type="term" value="F:mRNA 5'-cap (guanine-N7-)-methyltransferase activity"/>
    <property type="evidence" value="ECO:0007669"/>
    <property type="project" value="InterPro"/>
</dbReference>
<keyword evidence="8" id="KW-0547">Nucleotide-binding</keyword>
<dbReference type="EC" id="2.7.7.48" evidence="2"/>
<evidence type="ECO:0000256" key="21">
    <source>
        <dbReference type="SAM" id="Phobius"/>
    </source>
</evidence>
<keyword evidence="10" id="KW-0946">Virion</keyword>
<evidence type="ECO:0000256" key="14">
    <source>
        <dbReference type="ARBA" id="ARBA00024494"/>
    </source>
</evidence>
<keyword evidence="3" id="KW-0696">RNA-directed RNA polymerase</keyword>
<evidence type="ECO:0000256" key="15">
    <source>
        <dbReference type="ARBA" id="ARBA00024499"/>
    </source>
</evidence>
<keyword evidence="5" id="KW-0808">Transferase</keyword>
<evidence type="ECO:0000256" key="7">
    <source>
        <dbReference type="ARBA" id="ARBA00022695"/>
    </source>
</evidence>
<evidence type="ECO:0000256" key="17">
    <source>
        <dbReference type="ARBA" id="ARBA00031012"/>
    </source>
</evidence>
<proteinExistence type="predicted"/>
<dbReference type="Pfam" id="PF14318">
    <property type="entry name" value="Mononeg_mRNAcap"/>
    <property type="match status" value="1"/>
</dbReference>
<evidence type="ECO:0000313" key="23">
    <source>
        <dbReference type="EMBL" id="AJG39074.1"/>
    </source>
</evidence>
<dbReference type="RefSeq" id="YP_009177719.1">
    <property type="nucleotide sequence ID" value="NC_028265.1"/>
</dbReference>
<evidence type="ECO:0000256" key="3">
    <source>
        <dbReference type="ARBA" id="ARBA00022484"/>
    </source>
</evidence>
<evidence type="ECO:0000256" key="19">
    <source>
        <dbReference type="ARBA" id="ARBA00047370"/>
    </source>
</evidence>
<comment type="catalytic activity">
    <reaction evidence="15">
        <text>a 5'-end (5'-triphosphoguanosine)-(2'-O-methyladenylyl)-adenylyl-cytidylyl-adenosine in mRNA + S-adenosyl-L-methionine = a 5'-end (N(7)-methyl 5'-triphosphoguanosine)-(2'-O-methyladenylyl)-adenylyl-cytidylyl-adenosine in mRNA + S-adenosyl-L-homocysteine</text>
        <dbReference type="Rhea" id="RHEA:65440"/>
        <dbReference type="Rhea" id="RHEA-COMP:16798"/>
        <dbReference type="Rhea" id="RHEA-COMP:16801"/>
        <dbReference type="ChEBI" id="CHEBI:57856"/>
        <dbReference type="ChEBI" id="CHEBI:59789"/>
        <dbReference type="ChEBI" id="CHEBI:156482"/>
        <dbReference type="ChEBI" id="CHEBI:156483"/>
    </reaction>
</comment>
<dbReference type="EMBL" id="KM817610">
    <property type="protein sequence ID" value="AJG39074.1"/>
    <property type="molecule type" value="Viral_cRNA"/>
</dbReference>
<dbReference type="Pfam" id="PF00946">
    <property type="entry name" value="Mononeg_RNA_pol"/>
    <property type="match status" value="1"/>
</dbReference>
<dbReference type="KEGG" id="vg:26131650"/>
<comment type="subcellular location">
    <subcellularLocation>
        <location evidence="1">Virion</location>
    </subcellularLocation>
</comment>
<evidence type="ECO:0000313" key="24">
    <source>
        <dbReference type="Proteomes" id="UP000204649"/>
    </source>
</evidence>
<reference evidence="23 24" key="1">
    <citation type="journal article" date="2015" name="Elife">
        <title>Unprecedented genomic diversity of RNA viruses in arthropods reveals the ancestry of negative-sense RNA viruses.</title>
        <authorList>
            <person name="Li C.X."/>
            <person name="Shi M."/>
            <person name="Tian J.H."/>
            <person name="Lin X.D."/>
            <person name="Kang Y.J."/>
            <person name="Chen L.J."/>
            <person name="Qin X.C."/>
            <person name="Xu J."/>
            <person name="Holmes E.C."/>
            <person name="Zhang Y.Z."/>
        </authorList>
    </citation>
    <scope>NUCLEOTIDE SEQUENCE [LARGE SCALE GENOMIC DNA]</scope>
    <source>
        <strain evidence="23 24">XC2-7</strain>
    </source>
</reference>
<dbReference type="PROSITE" id="PS50526">
    <property type="entry name" value="RDRP_SSRNA_NEG_NONSEG"/>
    <property type="match status" value="1"/>
</dbReference>
<evidence type="ECO:0000256" key="8">
    <source>
        <dbReference type="ARBA" id="ARBA00022741"/>
    </source>
</evidence>
<evidence type="ECO:0000256" key="9">
    <source>
        <dbReference type="ARBA" id="ARBA00022840"/>
    </source>
</evidence>
<evidence type="ECO:0000259" key="22">
    <source>
        <dbReference type="PROSITE" id="PS50526"/>
    </source>
</evidence>
<evidence type="ECO:0000256" key="18">
    <source>
        <dbReference type="ARBA" id="ARBA00047332"/>
    </source>
</evidence>
<evidence type="ECO:0000256" key="5">
    <source>
        <dbReference type="ARBA" id="ARBA00022679"/>
    </source>
</evidence>